<evidence type="ECO:0000256" key="9">
    <source>
        <dbReference type="ARBA" id="ARBA00022643"/>
    </source>
</evidence>
<comment type="similarity">
    <text evidence="5">Belongs to the pyridoxamine 5'-phosphate oxidase family.</text>
</comment>
<gene>
    <name evidence="14" type="ORF">EGW08_020125</name>
</gene>
<evidence type="ECO:0000256" key="10">
    <source>
        <dbReference type="ARBA" id="ARBA00023002"/>
    </source>
</evidence>
<dbReference type="UniPathway" id="UPA01068">
    <property type="reaction ID" value="UER00304"/>
</dbReference>
<keyword evidence="9" id="KW-0288">FMN</keyword>
<accession>A0A3S1AZB4</accession>
<evidence type="ECO:0000256" key="2">
    <source>
        <dbReference type="ARBA" id="ARBA00003691"/>
    </source>
</evidence>
<evidence type="ECO:0000313" key="14">
    <source>
        <dbReference type="EMBL" id="RUS72112.1"/>
    </source>
</evidence>
<dbReference type="GO" id="GO:0004733">
    <property type="term" value="F:pyridoxamine phosphate oxidase activity"/>
    <property type="evidence" value="ECO:0007669"/>
    <property type="project" value="UniProtKB-EC"/>
</dbReference>
<keyword evidence="10" id="KW-0560">Oxidoreductase</keyword>
<evidence type="ECO:0000256" key="7">
    <source>
        <dbReference type="ARBA" id="ARBA00012801"/>
    </source>
</evidence>
<name>A0A3S1AZB4_ELYCH</name>
<evidence type="ECO:0000256" key="11">
    <source>
        <dbReference type="ARBA" id="ARBA00023096"/>
    </source>
</evidence>
<dbReference type="GO" id="GO:0010181">
    <property type="term" value="F:FMN binding"/>
    <property type="evidence" value="ECO:0007669"/>
    <property type="project" value="InterPro"/>
</dbReference>
<comment type="caution">
    <text evidence="14">The sequence shown here is derived from an EMBL/GenBank/DDBJ whole genome shotgun (WGS) entry which is preliminary data.</text>
</comment>
<dbReference type="SUPFAM" id="SSF50475">
    <property type="entry name" value="FMN-binding split barrel"/>
    <property type="match status" value="1"/>
</dbReference>
<comment type="pathway">
    <text evidence="4">Cofactor metabolism; pyridoxal 5'-phosphate salvage; pyridoxal 5'-phosphate from pyridoxine 5'-phosphate: step 1/1.</text>
</comment>
<organism evidence="14 15">
    <name type="scientific">Elysia chlorotica</name>
    <name type="common">Eastern emerald elysia</name>
    <name type="synonym">Sea slug</name>
    <dbReference type="NCBI Taxonomy" id="188477"/>
    <lineage>
        <taxon>Eukaryota</taxon>
        <taxon>Metazoa</taxon>
        <taxon>Spiralia</taxon>
        <taxon>Lophotrochozoa</taxon>
        <taxon>Mollusca</taxon>
        <taxon>Gastropoda</taxon>
        <taxon>Heterobranchia</taxon>
        <taxon>Euthyneura</taxon>
        <taxon>Panpulmonata</taxon>
        <taxon>Sacoglossa</taxon>
        <taxon>Placobranchoidea</taxon>
        <taxon>Plakobranchidae</taxon>
        <taxon>Elysia</taxon>
    </lineage>
</organism>
<dbReference type="EMBL" id="RQTK01001112">
    <property type="protein sequence ID" value="RUS72112.1"/>
    <property type="molecule type" value="Genomic_DNA"/>
</dbReference>
<comment type="function">
    <text evidence="2">Catalyzes the oxidation of either pyridoxine 5'-phosphate (PNP) or pyridoxamine 5'-phosphate (PMP) into pyridoxal 5'-phosphate (PLP).</text>
</comment>
<dbReference type="PROSITE" id="PS01064">
    <property type="entry name" value="PYRIDOX_OXIDASE"/>
    <property type="match status" value="1"/>
</dbReference>
<dbReference type="InterPro" id="IPR019576">
    <property type="entry name" value="Pyridoxamine_oxidase_dimer_C"/>
</dbReference>
<dbReference type="GO" id="GO:0008615">
    <property type="term" value="P:pyridoxine biosynthetic process"/>
    <property type="evidence" value="ECO:0007669"/>
    <property type="project" value="UniProtKB-KW"/>
</dbReference>
<keyword evidence="15" id="KW-1185">Reference proteome</keyword>
<evidence type="ECO:0000313" key="15">
    <source>
        <dbReference type="Proteomes" id="UP000271974"/>
    </source>
</evidence>
<dbReference type="PANTHER" id="PTHR10851">
    <property type="entry name" value="PYRIDOXINE-5-PHOSPHATE OXIDASE"/>
    <property type="match status" value="1"/>
</dbReference>
<dbReference type="AlphaFoldDB" id="A0A3S1AZB4"/>
<proteinExistence type="inferred from homology"/>
<reference evidence="14 15" key="1">
    <citation type="submission" date="2019-01" db="EMBL/GenBank/DDBJ databases">
        <title>A draft genome assembly of the solar-powered sea slug Elysia chlorotica.</title>
        <authorList>
            <person name="Cai H."/>
            <person name="Li Q."/>
            <person name="Fang X."/>
            <person name="Li J."/>
            <person name="Curtis N.E."/>
            <person name="Altenburger A."/>
            <person name="Shibata T."/>
            <person name="Feng M."/>
            <person name="Maeda T."/>
            <person name="Schwartz J.A."/>
            <person name="Shigenobu S."/>
            <person name="Lundholm N."/>
            <person name="Nishiyama T."/>
            <person name="Yang H."/>
            <person name="Hasebe M."/>
            <person name="Li S."/>
            <person name="Pierce S.K."/>
            <person name="Wang J."/>
        </authorList>
    </citation>
    <scope>NUCLEOTIDE SEQUENCE [LARGE SCALE GENOMIC DNA]</scope>
    <source>
        <strain evidence="14">EC2010</strain>
        <tissue evidence="14">Whole organism of an adult</tissue>
    </source>
</reference>
<dbReference type="EC" id="1.4.3.5" evidence="7"/>
<dbReference type="HAMAP" id="MF_01629">
    <property type="entry name" value="PdxH"/>
    <property type="match status" value="1"/>
</dbReference>
<evidence type="ECO:0000256" key="4">
    <source>
        <dbReference type="ARBA" id="ARBA00005037"/>
    </source>
</evidence>
<evidence type="ECO:0000259" key="13">
    <source>
        <dbReference type="Pfam" id="PF10590"/>
    </source>
</evidence>
<dbReference type="STRING" id="188477.A0A3S1AZB4"/>
<comment type="subunit">
    <text evidence="6">Homodimer.</text>
</comment>
<feature type="domain" description="Pyridoxine 5'-phosphate oxidase dimerisation C-terminal" evidence="13">
    <location>
        <begin position="234"/>
        <end position="288"/>
    </location>
</feature>
<comment type="cofactor">
    <cofactor evidence="1">
        <name>FMN</name>
        <dbReference type="ChEBI" id="CHEBI:58210"/>
    </cofactor>
</comment>
<evidence type="ECO:0000256" key="8">
    <source>
        <dbReference type="ARBA" id="ARBA00022630"/>
    </source>
</evidence>
<dbReference type="Gene3D" id="2.30.110.10">
    <property type="entry name" value="Electron Transport, Fmn-binding Protein, Chain A"/>
    <property type="match status" value="1"/>
</dbReference>
<dbReference type="InterPro" id="IPR011576">
    <property type="entry name" value="Pyridox_Oxase_N"/>
</dbReference>
<dbReference type="Pfam" id="PF10590">
    <property type="entry name" value="PNP_phzG_C"/>
    <property type="match status" value="1"/>
</dbReference>
<dbReference type="FunFam" id="2.30.110.10:FF:000005">
    <property type="entry name" value="NAD(P)H-hydrate epimerase"/>
    <property type="match status" value="1"/>
</dbReference>
<dbReference type="InterPro" id="IPR000659">
    <property type="entry name" value="Pyridox_Oxase"/>
</dbReference>
<dbReference type="NCBIfam" id="NF004231">
    <property type="entry name" value="PRK05679.1"/>
    <property type="match status" value="1"/>
</dbReference>
<feature type="domain" description="Pyridoxamine 5'-phosphate oxidase N-terminal" evidence="12">
    <location>
        <begin position="99"/>
        <end position="217"/>
    </location>
</feature>
<evidence type="ECO:0000256" key="1">
    <source>
        <dbReference type="ARBA" id="ARBA00001917"/>
    </source>
</evidence>
<dbReference type="InterPro" id="IPR019740">
    <property type="entry name" value="Pyridox_Oxase_CS"/>
</dbReference>
<dbReference type="Proteomes" id="UP000271974">
    <property type="component" value="Unassembled WGS sequence"/>
</dbReference>
<dbReference type="OrthoDB" id="303614at2759"/>
<dbReference type="PANTHER" id="PTHR10851:SF0">
    <property type="entry name" value="PYRIDOXINE-5'-PHOSPHATE OXIDASE"/>
    <property type="match status" value="1"/>
</dbReference>
<keyword evidence="8" id="KW-0285">Flavoprotein</keyword>
<keyword evidence="11" id="KW-0664">Pyridoxine biosynthesis</keyword>
<evidence type="ECO:0000256" key="3">
    <source>
        <dbReference type="ARBA" id="ARBA00004738"/>
    </source>
</evidence>
<comment type="pathway">
    <text evidence="3">Cofactor metabolism; pyridoxal 5'-phosphate salvage; pyridoxal 5'-phosphate from pyridoxamine 5'-phosphate: step 1/1.</text>
</comment>
<evidence type="ECO:0000259" key="12">
    <source>
        <dbReference type="Pfam" id="PF01243"/>
    </source>
</evidence>
<evidence type="ECO:0000256" key="6">
    <source>
        <dbReference type="ARBA" id="ARBA00011738"/>
    </source>
</evidence>
<dbReference type="Pfam" id="PF01243">
    <property type="entry name" value="PNPOx_N"/>
    <property type="match status" value="1"/>
</dbReference>
<evidence type="ECO:0000256" key="5">
    <source>
        <dbReference type="ARBA" id="ARBA00007301"/>
    </source>
</evidence>
<dbReference type="NCBIfam" id="TIGR00558">
    <property type="entry name" value="pdxH"/>
    <property type="match status" value="1"/>
</dbReference>
<dbReference type="InterPro" id="IPR012349">
    <property type="entry name" value="Split_barrel_FMN-bd"/>
</dbReference>
<sequence length="288" mass="32816">MAAQRFLSRLGLFPFRFHNTCNKLHLQLRTCSLAGFSSGAGASQGPHQSNRSYDFDSGAISEMRKAYKGTTEIFDVGDLVSKDPFKQFLAWFEEASQVDSIREANAMSLATSTKDGIPSVRMVLMKGIDETGIYFYTNFQSQKAKELEENPNCSIMFYWEALNRSVRVNGVAERISEEESTKYFHSRPKASQIGACVSLQSQVISSRKVLDDRNEELTKKYSSDDTPVPKPDYWGGFKVIPSRFEFWQGQTNRLHDRIVFRKLQPNEEINSETTAEGSNGWFYERLMP</sequence>
<protein>
    <recommendedName>
        <fullName evidence="7">pyridoxal 5'-phosphate synthase</fullName>
        <ecNumber evidence="7">1.4.3.5</ecNumber>
    </recommendedName>
</protein>